<comment type="similarity">
    <text evidence="4 10">Belongs to the LeuD family. LeuD type 1 subfamily.</text>
</comment>
<name>A0AAW7DHN5_9FLAO</name>
<keyword evidence="7 10" id="KW-0028">Amino-acid biosynthesis</keyword>
<dbReference type="PANTHER" id="PTHR43345:SF5">
    <property type="entry name" value="3-ISOPROPYLMALATE DEHYDRATASE SMALL SUBUNIT"/>
    <property type="match status" value="1"/>
</dbReference>
<evidence type="ECO:0000256" key="10">
    <source>
        <dbReference type="HAMAP-Rule" id="MF_01031"/>
    </source>
</evidence>
<evidence type="ECO:0000313" key="12">
    <source>
        <dbReference type="EMBL" id="MDM1550155.1"/>
    </source>
</evidence>
<evidence type="ECO:0000256" key="7">
    <source>
        <dbReference type="ARBA" id="ARBA00022605"/>
    </source>
</evidence>
<dbReference type="EC" id="4.2.1.33" evidence="10"/>
<dbReference type="SUPFAM" id="SSF52016">
    <property type="entry name" value="LeuD/IlvD-like"/>
    <property type="match status" value="1"/>
</dbReference>
<gene>
    <name evidence="10 12" type="primary">leuD</name>
    <name evidence="12" type="ORF">HX095_02935</name>
</gene>
<keyword evidence="8 10" id="KW-0456">Lyase</keyword>
<dbReference type="InterPro" id="IPR015928">
    <property type="entry name" value="Aconitase/3IPM_dehydase_swvl"/>
</dbReference>
<dbReference type="Proteomes" id="UP001173578">
    <property type="component" value="Unassembled WGS sequence"/>
</dbReference>
<evidence type="ECO:0000256" key="6">
    <source>
        <dbReference type="ARBA" id="ARBA00022430"/>
    </source>
</evidence>
<reference evidence="12" key="1">
    <citation type="submission" date="2020-06" db="EMBL/GenBank/DDBJ databases">
        <authorList>
            <person name="Dong N."/>
        </authorList>
    </citation>
    <scope>NUCLEOTIDE SEQUENCE</scope>
    <source>
        <strain evidence="12">210</strain>
    </source>
</reference>
<dbReference type="InterPro" id="IPR033940">
    <property type="entry name" value="IPMI_Swivel"/>
</dbReference>
<dbReference type="GO" id="GO:0009098">
    <property type="term" value="P:L-leucine biosynthetic process"/>
    <property type="evidence" value="ECO:0007669"/>
    <property type="project" value="UniProtKB-UniRule"/>
</dbReference>
<dbReference type="CDD" id="cd01577">
    <property type="entry name" value="IPMI_Swivel"/>
    <property type="match status" value="1"/>
</dbReference>
<comment type="function">
    <text evidence="2 10">Catalyzes the isomerization between 2-isopropylmalate and 3-isopropylmalate, via the formation of 2-isopropylmaleate.</text>
</comment>
<comment type="pathway">
    <text evidence="3 10">Amino-acid biosynthesis; L-leucine biosynthesis; L-leucine from 3-methyl-2-oxobutanoate: step 2/4.</text>
</comment>
<dbReference type="InterPro" id="IPR050075">
    <property type="entry name" value="LeuD"/>
</dbReference>
<dbReference type="RefSeq" id="WP_286484933.1">
    <property type="nucleotide sequence ID" value="NZ_JACALR010000001.1"/>
</dbReference>
<evidence type="ECO:0000256" key="4">
    <source>
        <dbReference type="ARBA" id="ARBA00009845"/>
    </source>
</evidence>
<dbReference type="InterPro" id="IPR000573">
    <property type="entry name" value="AconitaseA/IPMdHydase_ssu_swvl"/>
</dbReference>
<evidence type="ECO:0000256" key="2">
    <source>
        <dbReference type="ARBA" id="ARBA00002695"/>
    </source>
</evidence>
<reference evidence="12" key="2">
    <citation type="journal article" date="2022" name="Sci. Total Environ.">
        <title>Prevalence, transmission, and molecular epidemiology of tet(X)-positive bacteria among humans, animals, and environmental niches in China: An epidemiological, and genomic-based study.</title>
        <authorList>
            <person name="Dong N."/>
            <person name="Zeng Y."/>
            <person name="Cai C."/>
            <person name="Sun C."/>
            <person name="Lu J."/>
            <person name="Liu C."/>
            <person name="Zhou H."/>
            <person name="Sun Q."/>
            <person name="Shu L."/>
            <person name="Wang H."/>
            <person name="Wang Y."/>
            <person name="Wang S."/>
            <person name="Wu C."/>
            <person name="Chan E.W."/>
            <person name="Chen G."/>
            <person name="Shen Z."/>
            <person name="Chen S."/>
            <person name="Zhang R."/>
        </authorList>
    </citation>
    <scope>NUCLEOTIDE SEQUENCE</scope>
    <source>
        <strain evidence="12">210</strain>
    </source>
</reference>
<dbReference type="InterPro" id="IPR004431">
    <property type="entry name" value="3-IsopropMal_deHydase_ssu"/>
</dbReference>
<feature type="domain" description="Aconitase A/isopropylmalate dehydratase small subunit swivel" evidence="11">
    <location>
        <begin position="3"/>
        <end position="122"/>
    </location>
</feature>
<keyword evidence="6 10" id="KW-0432">Leucine biosynthesis</keyword>
<dbReference type="GO" id="GO:0009316">
    <property type="term" value="C:3-isopropylmalate dehydratase complex"/>
    <property type="evidence" value="ECO:0007669"/>
    <property type="project" value="InterPro"/>
</dbReference>
<dbReference type="EMBL" id="JACALR010000001">
    <property type="protein sequence ID" value="MDM1550155.1"/>
    <property type="molecule type" value="Genomic_DNA"/>
</dbReference>
<dbReference type="HAMAP" id="MF_01031">
    <property type="entry name" value="LeuD_type1"/>
    <property type="match status" value="1"/>
</dbReference>
<organism evidence="12 13">
    <name type="scientific">Empedobacter falsenii</name>
    <dbReference type="NCBI Taxonomy" id="343874"/>
    <lineage>
        <taxon>Bacteria</taxon>
        <taxon>Pseudomonadati</taxon>
        <taxon>Bacteroidota</taxon>
        <taxon>Flavobacteriia</taxon>
        <taxon>Flavobacteriales</taxon>
        <taxon>Weeksellaceae</taxon>
        <taxon>Empedobacter</taxon>
    </lineage>
</organism>
<evidence type="ECO:0000259" key="11">
    <source>
        <dbReference type="Pfam" id="PF00694"/>
    </source>
</evidence>
<accession>A0AAW7DHN5</accession>
<dbReference type="NCBIfam" id="TIGR00171">
    <property type="entry name" value="leuD"/>
    <property type="match status" value="1"/>
</dbReference>
<comment type="caution">
    <text evidence="12">The sequence shown here is derived from an EMBL/GenBank/DDBJ whole genome shotgun (WGS) entry which is preliminary data.</text>
</comment>
<dbReference type="FunFam" id="3.20.19.10:FF:000003">
    <property type="entry name" value="3-isopropylmalate dehydratase small subunit"/>
    <property type="match status" value="1"/>
</dbReference>
<evidence type="ECO:0000256" key="3">
    <source>
        <dbReference type="ARBA" id="ARBA00004729"/>
    </source>
</evidence>
<dbReference type="Pfam" id="PF00694">
    <property type="entry name" value="Aconitase_C"/>
    <property type="match status" value="1"/>
</dbReference>
<evidence type="ECO:0000256" key="8">
    <source>
        <dbReference type="ARBA" id="ARBA00023239"/>
    </source>
</evidence>
<evidence type="ECO:0000313" key="13">
    <source>
        <dbReference type="Proteomes" id="UP001173578"/>
    </source>
</evidence>
<sequence>MDSINQLKSSAVPIKIENIDTDQIIPARFLKAISREGFGDNLFRDWRFNQDNQSIENFPLNDSKYVGKILVAGKNFGCGSSREHAAWAIKDYGFDVVISSYFADIFKGNALNNGILPIVVSDEILNQIFEIIDQNPSIEFEVNLENQTLKIQDQTINFDVDSYKKICLLNGYDDIDFLISQKDKIETYEQNHKSLQHENA</sequence>
<dbReference type="PANTHER" id="PTHR43345">
    <property type="entry name" value="3-ISOPROPYLMALATE DEHYDRATASE SMALL SUBUNIT 2-RELATED-RELATED"/>
    <property type="match status" value="1"/>
</dbReference>
<dbReference type="Gene3D" id="3.20.19.10">
    <property type="entry name" value="Aconitase, domain 4"/>
    <property type="match status" value="1"/>
</dbReference>
<dbReference type="NCBIfam" id="NF002458">
    <property type="entry name" value="PRK01641.1"/>
    <property type="match status" value="1"/>
</dbReference>
<proteinExistence type="inferred from homology"/>
<dbReference type="AlphaFoldDB" id="A0AAW7DHN5"/>
<comment type="catalytic activity">
    <reaction evidence="1 10">
        <text>(2R,3S)-3-isopropylmalate = (2S)-2-isopropylmalate</text>
        <dbReference type="Rhea" id="RHEA:32287"/>
        <dbReference type="ChEBI" id="CHEBI:1178"/>
        <dbReference type="ChEBI" id="CHEBI:35121"/>
        <dbReference type="EC" id="4.2.1.33"/>
    </reaction>
</comment>
<dbReference type="GO" id="GO:0003861">
    <property type="term" value="F:3-isopropylmalate dehydratase activity"/>
    <property type="evidence" value="ECO:0007669"/>
    <property type="project" value="UniProtKB-UniRule"/>
</dbReference>
<comment type="subunit">
    <text evidence="5 10">Heterodimer of LeuC and LeuD.</text>
</comment>
<evidence type="ECO:0000256" key="5">
    <source>
        <dbReference type="ARBA" id="ARBA00011271"/>
    </source>
</evidence>
<evidence type="ECO:0000256" key="9">
    <source>
        <dbReference type="ARBA" id="ARBA00023304"/>
    </source>
</evidence>
<evidence type="ECO:0000256" key="1">
    <source>
        <dbReference type="ARBA" id="ARBA00000491"/>
    </source>
</evidence>
<keyword evidence="9 10" id="KW-0100">Branched-chain amino acid biosynthesis</keyword>
<protein>
    <recommendedName>
        <fullName evidence="10">3-isopropylmalate dehydratase small subunit</fullName>
        <ecNumber evidence="10">4.2.1.33</ecNumber>
    </recommendedName>
    <alternativeName>
        <fullName evidence="10">Alpha-IPM isomerase</fullName>
        <shortName evidence="10">IPMI</shortName>
    </alternativeName>
    <alternativeName>
        <fullName evidence="10">Isopropylmalate isomerase</fullName>
    </alternativeName>
</protein>